<accession>A0A0G0YH19</accession>
<evidence type="ECO:0000256" key="6">
    <source>
        <dbReference type="HAMAP-Rule" id="MF_01345"/>
    </source>
</evidence>
<dbReference type="Pfam" id="PF00366">
    <property type="entry name" value="Ribosomal_S17"/>
    <property type="match status" value="1"/>
</dbReference>
<dbReference type="InterPro" id="IPR000266">
    <property type="entry name" value="Ribosomal_uS17"/>
</dbReference>
<name>A0A0G0YH19_UNCC2</name>
<evidence type="ECO:0000313" key="7">
    <source>
        <dbReference type="EMBL" id="KKS08846.1"/>
    </source>
</evidence>
<evidence type="ECO:0000256" key="2">
    <source>
        <dbReference type="ARBA" id="ARBA00022730"/>
    </source>
</evidence>
<gene>
    <name evidence="6 7" type="primary">rpsQ</name>
    <name evidence="7" type="ORF">UU65_C0004G0057</name>
</gene>
<sequence>MARKFKGVVVSNKMDKTAVVRVDRLKTHPIYKKRFKVSKNFKIHDAENILKPGDLVEFEETKPISKDKKWVLTNVVKGAHFDQVAVEPTQGE</sequence>
<dbReference type="NCBIfam" id="TIGR03635">
    <property type="entry name" value="uS17_bact"/>
    <property type="match status" value="1"/>
</dbReference>
<comment type="caution">
    <text evidence="7">The sequence shown here is derived from an EMBL/GenBank/DDBJ whole genome shotgun (WGS) entry which is preliminary data.</text>
</comment>
<dbReference type="GO" id="GO:0003735">
    <property type="term" value="F:structural constituent of ribosome"/>
    <property type="evidence" value="ECO:0007669"/>
    <property type="project" value="UniProtKB-UniRule"/>
</dbReference>
<keyword evidence="4 6" id="KW-0689">Ribosomal protein</keyword>
<dbReference type="GO" id="GO:0019843">
    <property type="term" value="F:rRNA binding"/>
    <property type="evidence" value="ECO:0007669"/>
    <property type="project" value="UniProtKB-UniRule"/>
</dbReference>
<dbReference type="PANTHER" id="PTHR10744:SF1">
    <property type="entry name" value="SMALL RIBOSOMAL SUBUNIT PROTEIN US17M"/>
    <property type="match status" value="1"/>
</dbReference>
<evidence type="ECO:0000256" key="4">
    <source>
        <dbReference type="ARBA" id="ARBA00022980"/>
    </source>
</evidence>
<dbReference type="InterPro" id="IPR019984">
    <property type="entry name" value="Ribosomal_uS17_bact/chlr"/>
</dbReference>
<keyword evidence="3 6" id="KW-0694">RNA-binding</keyword>
<dbReference type="CDD" id="cd00364">
    <property type="entry name" value="Ribosomal_uS17"/>
    <property type="match status" value="1"/>
</dbReference>
<dbReference type="HAMAP" id="MF_01345_B">
    <property type="entry name" value="Ribosomal_uS17_B"/>
    <property type="match status" value="1"/>
</dbReference>
<dbReference type="NCBIfam" id="NF004123">
    <property type="entry name" value="PRK05610.1"/>
    <property type="match status" value="1"/>
</dbReference>
<dbReference type="AlphaFoldDB" id="A0A0G0YH19"/>
<dbReference type="SUPFAM" id="SSF50249">
    <property type="entry name" value="Nucleic acid-binding proteins"/>
    <property type="match status" value="1"/>
</dbReference>
<dbReference type="Gene3D" id="2.40.50.140">
    <property type="entry name" value="Nucleic acid-binding proteins"/>
    <property type="match status" value="1"/>
</dbReference>
<keyword evidence="5 6" id="KW-0687">Ribonucleoprotein</keyword>
<dbReference type="PATRIC" id="fig|1618344.3.peg.984"/>
<dbReference type="PANTHER" id="PTHR10744">
    <property type="entry name" value="40S RIBOSOMAL PROTEIN S11 FAMILY MEMBER"/>
    <property type="match status" value="1"/>
</dbReference>
<comment type="similarity">
    <text evidence="1 6">Belongs to the universal ribosomal protein uS17 family.</text>
</comment>
<comment type="function">
    <text evidence="6">One of the primary rRNA binding proteins, it binds specifically to the 5'-end of 16S ribosomal RNA.</text>
</comment>
<dbReference type="EMBL" id="LCBL01000004">
    <property type="protein sequence ID" value="KKS08846.1"/>
    <property type="molecule type" value="Genomic_DNA"/>
</dbReference>
<protein>
    <recommendedName>
        <fullName evidence="6">Small ribosomal subunit protein uS17</fullName>
    </recommendedName>
</protein>
<proteinExistence type="inferred from homology"/>
<evidence type="ECO:0000256" key="5">
    <source>
        <dbReference type="ARBA" id="ARBA00023274"/>
    </source>
</evidence>
<organism evidence="7 8">
    <name type="scientific">candidate division CPR2 bacterium GW2011_GWC1_41_48</name>
    <dbReference type="NCBI Taxonomy" id="1618344"/>
    <lineage>
        <taxon>Bacteria</taxon>
        <taxon>Bacteria division CPR2</taxon>
    </lineage>
</organism>
<dbReference type="InterPro" id="IPR012340">
    <property type="entry name" value="NA-bd_OB-fold"/>
</dbReference>
<evidence type="ECO:0000313" key="8">
    <source>
        <dbReference type="Proteomes" id="UP000033869"/>
    </source>
</evidence>
<evidence type="ECO:0000256" key="1">
    <source>
        <dbReference type="ARBA" id="ARBA00010254"/>
    </source>
</evidence>
<dbReference type="PRINTS" id="PR00973">
    <property type="entry name" value="RIBOSOMALS17"/>
</dbReference>
<dbReference type="GO" id="GO:0006412">
    <property type="term" value="P:translation"/>
    <property type="evidence" value="ECO:0007669"/>
    <property type="project" value="UniProtKB-UniRule"/>
</dbReference>
<dbReference type="Proteomes" id="UP000033869">
    <property type="component" value="Unassembled WGS sequence"/>
</dbReference>
<comment type="subunit">
    <text evidence="6">Part of the 30S ribosomal subunit.</text>
</comment>
<keyword evidence="2 6" id="KW-0699">rRNA-binding</keyword>
<reference evidence="7 8" key="1">
    <citation type="journal article" date="2015" name="Nature">
        <title>rRNA introns, odd ribosomes, and small enigmatic genomes across a large radiation of phyla.</title>
        <authorList>
            <person name="Brown C.T."/>
            <person name="Hug L.A."/>
            <person name="Thomas B.C."/>
            <person name="Sharon I."/>
            <person name="Castelle C.J."/>
            <person name="Singh A."/>
            <person name="Wilkins M.J."/>
            <person name="Williams K.H."/>
            <person name="Banfield J.F."/>
        </authorList>
    </citation>
    <scope>NUCLEOTIDE SEQUENCE [LARGE SCALE GENOMIC DNA]</scope>
</reference>
<evidence type="ECO:0000256" key="3">
    <source>
        <dbReference type="ARBA" id="ARBA00022884"/>
    </source>
</evidence>
<dbReference type="GO" id="GO:0022627">
    <property type="term" value="C:cytosolic small ribosomal subunit"/>
    <property type="evidence" value="ECO:0007669"/>
    <property type="project" value="UniProtKB-UniRule"/>
</dbReference>